<feature type="signal peptide" evidence="1">
    <location>
        <begin position="1"/>
        <end position="23"/>
    </location>
</feature>
<dbReference type="Proteomes" id="UP001388673">
    <property type="component" value="Unassembled WGS sequence"/>
</dbReference>
<dbReference type="Gene3D" id="2.40.40.10">
    <property type="entry name" value="RlpA-like domain"/>
    <property type="match status" value="1"/>
</dbReference>
<accession>A0AAW0Z3K3</accession>
<dbReference type="EMBL" id="JBCAWK010000003">
    <property type="protein sequence ID" value="KAK8864722.1"/>
    <property type="molecule type" value="Genomic_DNA"/>
</dbReference>
<sequence length="330" mass="34747">MLAQKVTPTLISLWLSLSSLVEASKALYILENTEATLYYDNTPGDRCAGRGQSSFTGGNGVPNCEQNGPSLAALDTGRVVAMNRTLVQLDRNAWCGKEVKIYQNDREVAFDETLVLWDVCEACASNHIIDMSVDAYLKLMDQGSCMANHGNNPVGLRVEVTDNQIWEPSPGSETYSPLPATKLYSGGGRNNNFPTGSVVPPWGENGMTIKAGEGVVTAATATTSIGVAPPSEPTATIMATSASGVQTPAPAPASPDTAAGRPPAVNVATGCGPGGCPTKGQYNCQDNKLYICNYLSNSASGLGWQLLDECPGGCDATTQTKCRQVKRRTM</sequence>
<dbReference type="CDD" id="cd22191">
    <property type="entry name" value="DPBB_RlpA_EXP_N-like"/>
    <property type="match status" value="1"/>
</dbReference>
<evidence type="ECO:0000256" key="1">
    <source>
        <dbReference type="SAM" id="SignalP"/>
    </source>
</evidence>
<proteinExistence type="predicted"/>
<gene>
    <name evidence="2" type="ORF">IAR55_001978</name>
</gene>
<keyword evidence="1" id="KW-0732">Signal</keyword>
<dbReference type="InterPro" id="IPR036908">
    <property type="entry name" value="RlpA-like_sf"/>
</dbReference>
<dbReference type="RefSeq" id="XP_066805018.1">
    <property type="nucleotide sequence ID" value="XM_066945095.1"/>
</dbReference>
<protein>
    <submittedName>
        <fullName evidence="2">Uncharacterized protein</fullName>
    </submittedName>
</protein>
<comment type="caution">
    <text evidence="2">The sequence shown here is derived from an EMBL/GenBank/DDBJ whole genome shotgun (WGS) entry which is preliminary data.</text>
</comment>
<feature type="chain" id="PRO_5043407560" evidence="1">
    <location>
        <begin position="24"/>
        <end position="330"/>
    </location>
</feature>
<name>A0AAW0Z3K3_9TREE</name>
<evidence type="ECO:0000313" key="2">
    <source>
        <dbReference type="EMBL" id="KAK8864722.1"/>
    </source>
</evidence>
<dbReference type="SUPFAM" id="SSF50685">
    <property type="entry name" value="Barwin-like endoglucanases"/>
    <property type="match status" value="1"/>
</dbReference>
<keyword evidence="3" id="KW-1185">Reference proteome</keyword>
<dbReference type="KEGG" id="kne:92179237"/>
<dbReference type="AlphaFoldDB" id="A0AAW0Z3K3"/>
<evidence type="ECO:0000313" key="3">
    <source>
        <dbReference type="Proteomes" id="UP001388673"/>
    </source>
</evidence>
<reference evidence="2 3" key="1">
    <citation type="journal article" date="2024" name="bioRxiv">
        <title>Comparative genomics of Cryptococcus and Kwoniella reveals pathogenesis evolution and contrasting karyotype dynamics via intercentromeric recombination or chromosome fusion.</title>
        <authorList>
            <person name="Coelho M.A."/>
            <person name="David-Palma M."/>
            <person name="Shea T."/>
            <person name="Bowers K."/>
            <person name="McGinley-Smith S."/>
            <person name="Mohammad A.W."/>
            <person name="Gnirke A."/>
            <person name="Yurkov A.M."/>
            <person name="Nowrousian M."/>
            <person name="Sun S."/>
            <person name="Cuomo C.A."/>
            <person name="Heitman J."/>
        </authorList>
    </citation>
    <scope>NUCLEOTIDE SEQUENCE [LARGE SCALE GENOMIC DNA]</scope>
    <source>
        <strain evidence="2 3">CBS 13917</strain>
    </source>
</reference>
<organism evidence="2 3">
    <name type="scientific">Kwoniella newhampshirensis</name>
    <dbReference type="NCBI Taxonomy" id="1651941"/>
    <lineage>
        <taxon>Eukaryota</taxon>
        <taxon>Fungi</taxon>
        <taxon>Dikarya</taxon>
        <taxon>Basidiomycota</taxon>
        <taxon>Agaricomycotina</taxon>
        <taxon>Tremellomycetes</taxon>
        <taxon>Tremellales</taxon>
        <taxon>Cryptococcaceae</taxon>
        <taxon>Kwoniella</taxon>
    </lineage>
</organism>
<dbReference type="GeneID" id="92179237"/>